<accession>A0A1Y2P499</accession>
<dbReference type="EMBL" id="MIFZ01000007">
    <property type="protein sequence ID" value="OSY54271.1"/>
    <property type="molecule type" value="Genomic_DNA"/>
</dbReference>
<evidence type="ECO:0000256" key="1">
    <source>
        <dbReference type="SAM" id="MobiDB-lite"/>
    </source>
</evidence>
<evidence type="ECO:0000313" key="2">
    <source>
        <dbReference type="EMBL" id="OSY54271.1"/>
    </source>
</evidence>
<feature type="compositionally biased region" description="Polar residues" evidence="1">
    <location>
        <begin position="16"/>
        <end position="30"/>
    </location>
</feature>
<name>A0A1Y2P499_STRFR</name>
<sequence>MRPPVASRYSRPCASRSRQPEPSTMTTRSVTPPGRCGWISRARSVAARASGSVRWAVGGAGLSPYGGCFIASSQEVAENQNVGRPGVPFPSGSPRFLARPFEGFAGRLISAAERGTAGRSSGSGEGAERIRGIRSSAAPDVSRRASAGGAGGLGPAWKRPSGAAVTACGHRDCDGGAVAGRIPVARPAGREAGWGYPSRARRPVRLSHSGAGRAAADRPIPDNGDIRSGAFRRCGPFPLKEQTGHLPGEVHRIFASDPSSHGAT</sequence>
<comment type="caution">
    <text evidence="2">The sequence shown here is derived from an EMBL/GenBank/DDBJ whole genome shotgun (WGS) entry which is preliminary data.</text>
</comment>
<evidence type="ECO:0000313" key="3">
    <source>
        <dbReference type="Proteomes" id="UP000194318"/>
    </source>
</evidence>
<dbReference type="AlphaFoldDB" id="A0A1Y2P499"/>
<organism evidence="2 3">
    <name type="scientific">Streptomyces fradiae ATCC 10745 = DSM 40063</name>
    <dbReference type="NCBI Taxonomy" id="1319510"/>
    <lineage>
        <taxon>Bacteria</taxon>
        <taxon>Bacillati</taxon>
        <taxon>Actinomycetota</taxon>
        <taxon>Actinomycetes</taxon>
        <taxon>Kitasatosporales</taxon>
        <taxon>Streptomycetaceae</taxon>
        <taxon>Streptomyces</taxon>
    </lineage>
</organism>
<feature type="region of interest" description="Disordered" evidence="1">
    <location>
        <begin position="1"/>
        <end position="36"/>
    </location>
</feature>
<gene>
    <name evidence="2" type="ORF">BG846_00058</name>
</gene>
<feature type="region of interest" description="Disordered" evidence="1">
    <location>
        <begin position="205"/>
        <end position="246"/>
    </location>
</feature>
<reference evidence="2 3" key="1">
    <citation type="submission" date="2016-09" db="EMBL/GenBank/DDBJ databases">
        <title>Streptomyces fradiae DSM40063, a candidate organism with high potential of specific P450 cytochromes.</title>
        <authorList>
            <person name="Grumaz C."/>
            <person name="Vainshtein Y."/>
            <person name="Kirstahler P."/>
            <person name="Sohn K."/>
        </authorList>
    </citation>
    <scope>NUCLEOTIDE SEQUENCE [LARGE SCALE GENOMIC DNA]</scope>
    <source>
        <strain evidence="2 3">DSM 40063</strain>
    </source>
</reference>
<feature type="region of interest" description="Disordered" evidence="1">
    <location>
        <begin position="114"/>
        <end position="161"/>
    </location>
</feature>
<protein>
    <submittedName>
        <fullName evidence="2">Uncharacterized protein</fullName>
    </submittedName>
</protein>
<proteinExistence type="predicted"/>
<dbReference type="Proteomes" id="UP000194318">
    <property type="component" value="Unassembled WGS sequence"/>
</dbReference>